<evidence type="ECO:0000313" key="7">
    <source>
        <dbReference type="Proteomes" id="UP000027219"/>
    </source>
</evidence>
<dbReference type="OrthoDB" id="9028214at2"/>
<gene>
    <name evidence="5" type="ORF">F2P58_13075</name>
    <name evidence="6" type="ORF">VFDL14_21195</name>
</gene>
<dbReference type="RefSeq" id="WP_032552766.1">
    <property type="nucleotide sequence ID" value="NZ_JATABQ010000348.1"/>
</dbReference>
<dbReference type="Proteomes" id="UP000326789">
    <property type="component" value="Unassembled WGS sequence"/>
</dbReference>
<dbReference type="InterPro" id="IPR008920">
    <property type="entry name" value="TF_FadR/GntR_C"/>
</dbReference>
<feature type="domain" description="HTH gntR-type" evidence="4">
    <location>
        <begin position="12"/>
        <end position="80"/>
    </location>
</feature>
<evidence type="ECO:0000313" key="8">
    <source>
        <dbReference type="Proteomes" id="UP000326789"/>
    </source>
</evidence>
<proteinExistence type="predicted"/>
<dbReference type="PRINTS" id="PR00035">
    <property type="entry name" value="HTHGNTR"/>
</dbReference>
<dbReference type="InterPro" id="IPR036390">
    <property type="entry name" value="WH_DNA-bd_sf"/>
</dbReference>
<dbReference type="Gene3D" id="1.20.120.530">
    <property type="entry name" value="GntR ligand-binding domain-like"/>
    <property type="match status" value="1"/>
</dbReference>
<keyword evidence="3" id="KW-0804">Transcription</keyword>
<organism evidence="6 7">
    <name type="scientific">Vibrio fortis</name>
    <dbReference type="NCBI Taxonomy" id="212667"/>
    <lineage>
        <taxon>Bacteria</taxon>
        <taxon>Pseudomonadati</taxon>
        <taxon>Pseudomonadota</taxon>
        <taxon>Gammaproteobacteria</taxon>
        <taxon>Vibrionales</taxon>
        <taxon>Vibrionaceae</taxon>
        <taxon>Vibrio</taxon>
    </lineage>
</organism>
<dbReference type="PANTHER" id="PTHR43537">
    <property type="entry name" value="TRANSCRIPTIONAL REGULATOR, GNTR FAMILY"/>
    <property type="match status" value="1"/>
</dbReference>
<evidence type="ECO:0000313" key="5">
    <source>
        <dbReference type="EMBL" id="KAB0288367.1"/>
    </source>
</evidence>
<dbReference type="InterPro" id="IPR011711">
    <property type="entry name" value="GntR_C"/>
</dbReference>
<dbReference type="Pfam" id="PF07729">
    <property type="entry name" value="FCD"/>
    <property type="match status" value="1"/>
</dbReference>
<evidence type="ECO:0000256" key="2">
    <source>
        <dbReference type="ARBA" id="ARBA00023125"/>
    </source>
</evidence>
<sequence>MSVFTLVEDSNRRIHVQVARQVARKILSGELKEEEKLPSEMELCEIFGVSRTALRESTKLLSAKGLIESKPKVGTRIMPRSNWHFLDPQLLDWIQDLEDTKPFLAQFLGLRKAIEPEACALAARNASVEQRKELSILFQKMTLAAESFDYGSWTVNDHLFHRTIFLSTGNQFYIPFGNILSAIFRQFIDHSAEGGRFCLAEHKAIYDSIMSGNSEGARIASQSLLNDDNQKLSKVPLKQVAIA</sequence>
<dbReference type="PANTHER" id="PTHR43537:SF44">
    <property type="entry name" value="GNTR FAMILY REGULATORY PROTEIN"/>
    <property type="match status" value="1"/>
</dbReference>
<dbReference type="Pfam" id="PF00392">
    <property type="entry name" value="GntR"/>
    <property type="match status" value="1"/>
</dbReference>
<dbReference type="Gene3D" id="1.10.10.10">
    <property type="entry name" value="Winged helix-like DNA-binding domain superfamily/Winged helix DNA-binding domain"/>
    <property type="match status" value="1"/>
</dbReference>
<dbReference type="InterPro" id="IPR000524">
    <property type="entry name" value="Tscrpt_reg_HTH_GntR"/>
</dbReference>
<dbReference type="SUPFAM" id="SSF46785">
    <property type="entry name" value="Winged helix' DNA-binding domain"/>
    <property type="match status" value="1"/>
</dbReference>
<evidence type="ECO:0000256" key="3">
    <source>
        <dbReference type="ARBA" id="ARBA00023163"/>
    </source>
</evidence>
<dbReference type="EMBL" id="JFFR01000027">
    <property type="protein sequence ID" value="KDN27407.1"/>
    <property type="molecule type" value="Genomic_DNA"/>
</dbReference>
<dbReference type="Proteomes" id="UP000027219">
    <property type="component" value="Unassembled WGS sequence"/>
</dbReference>
<reference evidence="6 7" key="1">
    <citation type="submission" date="2014-02" db="EMBL/GenBank/DDBJ databases">
        <title>Vibrio fortis Dalian14 Genome Sequencing.</title>
        <authorList>
            <person name="Wang Y."/>
            <person name="Song L."/>
            <person name="Liu G."/>
            <person name="Ding J."/>
        </authorList>
    </citation>
    <scope>NUCLEOTIDE SEQUENCE [LARGE SCALE GENOMIC DNA]</scope>
    <source>
        <strain evidence="6 7">Dalian14</strain>
    </source>
</reference>
<dbReference type="GO" id="GO:0003677">
    <property type="term" value="F:DNA binding"/>
    <property type="evidence" value="ECO:0007669"/>
    <property type="project" value="UniProtKB-KW"/>
</dbReference>
<dbReference type="EMBL" id="VWSE01000006">
    <property type="protein sequence ID" value="KAB0288367.1"/>
    <property type="molecule type" value="Genomic_DNA"/>
</dbReference>
<evidence type="ECO:0000259" key="4">
    <source>
        <dbReference type="PROSITE" id="PS50949"/>
    </source>
</evidence>
<evidence type="ECO:0000256" key="1">
    <source>
        <dbReference type="ARBA" id="ARBA00023015"/>
    </source>
</evidence>
<protein>
    <submittedName>
        <fullName evidence="5">FadR family transcriptional regulator</fullName>
    </submittedName>
    <submittedName>
        <fullName evidence="6">GntR family transcriptional regulator</fullName>
    </submittedName>
</protein>
<dbReference type="CDD" id="cd07377">
    <property type="entry name" value="WHTH_GntR"/>
    <property type="match status" value="1"/>
</dbReference>
<accession>A0A066UND5</accession>
<reference evidence="5 8" key="2">
    <citation type="submission" date="2019-09" db="EMBL/GenBank/DDBJ databases">
        <title>Whole genome sequence of Vibrio fortis.</title>
        <authorList>
            <person name="Das S.K."/>
        </authorList>
    </citation>
    <scope>NUCLEOTIDE SEQUENCE [LARGE SCALE GENOMIC DNA]</scope>
    <source>
        <strain evidence="5 8">AN60</strain>
    </source>
</reference>
<dbReference type="SMART" id="SM00895">
    <property type="entry name" value="FCD"/>
    <property type="match status" value="1"/>
</dbReference>
<keyword evidence="7" id="KW-1185">Reference proteome</keyword>
<dbReference type="PROSITE" id="PS50949">
    <property type="entry name" value="HTH_GNTR"/>
    <property type="match status" value="1"/>
</dbReference>
<dbReference type="SUPFAM" id="SSF48008">
    <property type="entry name" value="GntR ligand-binding domain-like"/>
    <property type="match status" value="1"/>
</dbReference>
<dbReference type="SMART" id="SM00345">
    <property type="entry name" value="HTH_GNTR"/>
    <property type="match status" value="1"/>
</dbReference>
<name>A0A066UND5_9VIBR</name>
<keyword evidence="2" id="KW-0238">DNA-binding</keyword>
<keyword evidence="1" id="KW-0805">Transcription regulation</keyword>
<dbReference type="STRING" id="212667.VFDL14_21195"/>
<evidence type="ECO:0000313" key="6">
    <source>
        <dbReference type="EMBL" id="KDN27407.1"/>
    </source>
</evidence>
<dbReference type="AlphaFoldDB" id="A0A066UND5"/>
<comment type="caution">
    <text evidence="6">The sequence shown here is derived from an EMBL/GenBank/DDBJ whole genome shotgun (WGS) entry which is preliminary data.</text>
</comment>
<dbReference type="InterPro" id="IPR036388">
    <property type="entry name" value="WH-like_DNA-bd_sf"/>
</dbReference>
<dbReference type="GO" id="GO:0003700">
    <property type="term" value="F:DNA-binding transcription factor activity"/>
    <property type="evidence" value="ECO:0007669"/>
    <property type="project" value="InterPro"/>
</dbReference>